<keyword evidence="1" id="KW-0805">Transcription regulation</keyword>
<comment type="caution">
    <text evidence="5">The sequence shown here is derived from an EMBL/GenBank/DDBJ whole genome shotgun (WGS) entry which is preliminary data.</text>
</comment>
<dbReference type="CDD" id="cd00090">
    <property type="entry name" value="HTH_ARSR"/>
    <property type="match status" value="1"/>
</dbReference>
<gene>
    <name evidence="5" type="ORF">DSO08_04200</name>
</gene>
<dbReference type="SUPFAM" id="SSF46785">
    <property type="entry name" value="Winged helix' DNA-binding domain"/>
    <property type="match status" value="1"/>
</dbReference>
<evidence type="ECO:0000313" key="5">
    <source>
        <dbReference type="EMBL" id="TDA38446.1"/>
    </source>
</evidence>
<dbReference type="InterPro" id="IPR001845">
    <property type="entry name" value="HTH_ArsR_DNA-bd_dom"/>
</dbReference>
<feature type="domain" description="HTH arsR-type" evidence="4">
    <location>
        <begin position="1"/>
        <end position="95"/>
    </location>
</feature>
<sequence>MDKSVLEHRANLFRALADPVRLQILEFLKEGERCVCEIIPLIGRSQSTTSKNLDILYRSGILERREDGRRTFYKIRSQKVLELLSLADSLVYDWLSYYAKTAEYLESKKSA</sequence>
<dbReference type="EMBL" id="QNVH01000038">
    <property type="protein sequence ID" value="TDA38446.1"/>
    <property type="molecule type" value="Genomic_DNA"/>
</dbReference>
<accession>A0A523BBW3</accession>
<dbReference type="InterPro" id="IPR051081">
    <property type="entry name" value="HTH_MetalResp_TranReg"/>
</dbReference>
<dbReference type="GO" id="GO:0003677">
    <property type="term" value="F:DNA binding"/>
    <property type="evidence" value="ECO:0007669"/>
    <property type="project" value="UniProtKB-KW"/>
</dbReference>
<dbReference type="Gene3D" id="1.10.10.10">
    <property type="entry name" value="Winged helix-like DNA-binding domain superfamily/Winged helix DNA-binding domain"/>
    <property type="match status" value="1"/>
</dbReference>
<keyword evidence="3" id="KW-0804">Transcription</keyword>
<dbReference type="PANTHER" id="PTHR33154">
    <property type="entry name" value="TRANSCRIPTIONAL REGULATOR, ARSR FAMILY"/>
    <property type="match status" value="1"/>
</dbReference>
<dbReference type="NCBIfam" id="NF033788">
    <property type="entry name" value="HTH_metalloreg"/>
    <property type="match status" value="1"/>
</dbReference>
<organism evidence="5 6">
    <name type="scientific">Thermoproteota archaeon</name>
    <dbReference type="NCBI Taxonomy" id="2056631"/>
    <lineage>
        <taxon>Archaea</taxon>
        <taxon>Thermoproteota</taxon>
    </lineage>
</organism>
<dbReference type="InterPro" id="IPR036390">
    <property type="entry name" value="WH_DNA-bd_sf"/>
</dbReference>
<dbReference type="InterPro" id="IPR036388">
    <property type="entry name" value="WH-like_DNA-bd_sf"/>
</dbReference>
<evidence type="ECO:0000256" key="1">
    <source>
        <dbReference type="ARBA" id="ARBA00023015"/>
    </source>
</evidence>
<evidence type="ECO:0000256" key="2">
    <source>
        <dbReference type="ARBA" id="ARBA00023125"/>
    </source>
</evidence>
<dbReference type="PROSITE" id="PS50987">
    <property type="entry name" value="HTH_ARSR_2"/>
    <property type="match status" value="1"/>
</dbReference>
<evidence type="ECO:0000256" key="3">
    <source>
        <dbReference type="ARBA" id="ARBA00023163"/>
    </source>
</evidence>
<dbReference type="InterPro" id="IPR011991">
    <property type="entry name" value="ArsR-like_HTH"/>
</dbReference>
<evidence type="ECO:0000313" key="6">
    <source>
        <dbReference type="Proteomes" id="UP000315399"/>
    </source>
</evidence>
<dbReference type="SMART" id="SM00418">
    <property type="entry name" value="HTH_ARSR"/>
    <property type="match status" value="1"/>
</dbReference>
<proteinExistence type="predicted"/>
<reference evidence="5 6" key="1">
    <citation type="journal article" date="2019" name="Nat. Microbiol.">
        <title>Expanding anaerobic alkane metabolism in the domain of Archaea.</title>
        <authorList>
            <person name="Wang Y."/>
            <person name="Wegener G."/>
            <person name="Hou J."/>
            <person name="Wang F."/>
            <person name="Xiao X."/>
        </authorList>
    </citation>
    <scope>NUCLEOTIDE SEQUENCE [LARGE SCALE GENOMIC DNA]</scope>
    <source>
        <strain evidence="5">WYZ-LMO10</strain>
    </source>
</reference>
<dbReference type="Proteomes" id="UP000315399">
    <property type="component" value="Unassembled WGS sequence"/>
</dbReference>
<dbReference type="PRINTS" id="PR00778">
    <property type="entry name" value="HTHARSR"/>
</dbReference>
<protein>
    <submittedName>
        <fullName evidence="5">ArsR family transcriptional regulator</fullName>
    </submittedName>
</protein>
<dbReference type="Pfam" id="PF01022">
    <property type="entry name" value="HTH_5"/>
    <property type="match status" value="1"/>
</dbReference>
<evidence type="ECO:0000259" key="4">
    <source>
        <dbReference type="PROSITE" id="PS50987"/>
    </source>
</evidence>
<keyword evidence="2" id="KW-0238">DNA-binding</keyword>
<dbReference type="PANTHER" id="PTHR33154:SF36">
    <property type="entry name" value="TRANSCRIPTIONAL REGULATOR"/>
    <property type="match status" value="1"/>
</dbReference>
<dbReference type="AlphaFoldDB" id="A0A523BBW3"/>
<name>A0A523BBW3_9CREN</name>
<dbReference type="GO" id="GO:0003700">
    <property type="term" value="F:DNA-binding transcription factor activity"/>
    <property type="evidence" value="ECO:0007669"/>
    <property type="project" value="InterPro"/>
</dbReference>